<evidence type="ECO:0000313" key="1">
    <source>
        <dbReference type="EMBL" id="KAJ7519172.1"/>
    </source>
</evidence>
<sequence>MSDQMCVPSLTHSFGIATSFKLVDLIVFPVKFKMSGYLCSAVCSLQTMMFTPKVDGSFFNSIFTSFSNDYPTNVFMSLEHDLSVFKIPQRKNSSSFSAHFFAMSNVAFYTCTLWDSFSPLQIWR</sequence>
<proteinExistence type="predicted"/>
<dbReference type="Proteomes" id="UP001162992">
    <property type="component" value="Chromosome 20"/>
</dbReference>
<protein>
    <submittedName>
        <fullName evidence="1">Uncharacterized protein</fullName>
    </submittedName>
</protein>
<comment type="caution">
    <text evidence="1">The sequence shown here is derived from an EMBL/GenBank/DDBJ whole genome shotgun (WGS) entry which is preliminary data.</text>
</comment>
<name>A0ACC2ANN9_DIPCM</name>
<organism evidence="1 2">
    <name type="scientific">Diphasiastrum complanatum</name>
    <name type="common">Issler's clubmoss</name>
    <name type="synonym">Lycopodium complanatum</name>
    <dbReference type="NCBI Taxonomy" id="34168"/>
    <lineage>
        <taxon>Eukaryota</taxon>
        <taxon>Viridiplantae</taxon>
        <taxon>Streptophyta</taxon>
        <taxon>Embryophyta</taxon>
        <taxon>Tracheophyta</taxon>
        <taxon>Lycopodiopsida</taxon>
        <taxon>Lycopodiales</taxon>
        <taxon>Lycopodiaceae</taxon>
        <taxon>Lycopodioideae</taxon>
        <taxon>Diphasiastrum</taxon>
    </lineage>
</organism>
<reference evidence="2" key="1">
    <citation type="journal article" date="2024" name="Proc. Natl. Acad. Sci. U.S.A.">
        <title>Extraordinary preservation of gene collinearity over three hundred million years revealed in homosporous lycophytes.</title>
        <authorList>
            <person name="Li C."/>
            <person name="Wickell D."/>
            <person name="Kuo L.Y."/>
            <person name="Chen X."/>
            <person name="Nie B."/>
            <person name="Liao X."/>
            <person name="Peng D."/>
            <person name="Ji J."/>
            <person name="Jenkins J."/>
            <person name="Williams M."/>
            <person name="Shu S."/>
            <person name="Plott C."/>
            <person name="Barry K."/>
            <person name="Rajasekar S."/>
            <person name="Grimwood J."/>
            <person name="Han X."/>
            <person name="Sun S."/>
            <person name="Hou Z."/>
            <person name="He W."/>
            <person name="Dai G."/>
            <person name="Sun C."/>
            <person name="Schmutz J."/>
            <person name="Leebens-Mack J.H."/>
            <person name="Li F.W."/>
            <person name="Wang L."/>
        </authorList>
    </citation>
    <scope>NUCLEOTIDE SEQUENCE [LARGE SCALE GENOMIC DNA]</scope>
    <source>
        <strain evidence="2">cv. PW_Plant_1</strain>
    </source>
</reference>
<evidence type="ECO:0000313" key="2">
    <source>
        <dbReference type="Proteomes" id="UP001162992"/>
    </source>
</evidence>
<dbReference type="EMBL" id="CM055111">
    <property type="protein sequence ID" value="KAJ7519172.1"/>
    <property type="molecule type" value="Genomic_DNA"/>
</dbReference>
<accession>A0ACC2ANN9</accession>
<gene>
    <name evidence="1" type="ORF">O6H91_20G026100</name>
</gene>
<keyword evidence="2" id="KW-1185">Reference proteome</keyword>